<keyword evidence="3" id="KW-1185">Reference proteome</keyword>
<organism evidence="2 3">
    <name type="scientific">Actinomadura yumaensis</name>
    <dbReference type="NCBI Taxonomy" id="111807"/>
    <lineage>
        <taxon>Bacteria</taxon>
        <taxon>Bacillati</taxon>
        <taxon>Actinomycetota</taxon>
        <taxon>Actinomycetes</taxon>
        <taxon>Streptosporangiales</taxon>
        <taxon>Thermomonosporaceae</taxon>
        <taxon>Actinomadura</taxon>
    </lineage>
</organism>
<protein>
    <submittedName>
        <fullName evidence="2">Rmf/CrpP family protein</fullName>
    </submittedName>
</protein>
<feature type="region of interest" description="Disordered" evidence="1">
    <location>
        <begin position="1"/>
        <end position="30"/>
    </location>
</feature>
<dbReference type="EMBL" id="JBHSXS010000019">
    <property type="protein sequence ID" value="MFC6883513.1"/>
    <property type="molecule type" value="Genomic_DNA"/>
</dbReference>
<dbReference type="Proteomes" id="UP001596380">
    <property type="component" value="Unassembled WGS sequence"/>
</dbReference>
<sequence>MTLTEQEKKTATRAGTVAGRAGLPMTDCPYRGEEPRARALRYLWVAAYQRVKPAEPGTVNYDES</sequence>
<dbReference type="NCBIfam" id="NF041886">
    <property type="entry name" value="Rmf_CrpP_fam"/>
    <property type="match status" value="1"/>
</dbReference>
<evidence type="ECO:0000313" key="3">
    <source>
        <dbReference type="Proteomes" id="UP001596380"/>
    </source>
</evidence>
<evidence type="ECO:0000313" key="2">
    <source>
        <dbReference type="EMBL" id="MFC6883513.1"/>
    </source>
</evidence>
<evidence type="ECO:0000256" key="1">
    <source>
        <dbReference type="SAM" id="MobiDB-lite"/>
    </source>
</evidence>
<name>A0ABW2CQZ1_9ACTN</name>
<reference evidence="3" key="1">
    <citation type="journal article" date="2019" name="Int. J. Syst. Evol. Microbiol.">
        <title>The Global Catalogue of Microorganisms (GCM) 10K type strain sequencing project: providing services to taxonomists for standard genome sequencing and annotation.</title>
        <authorList>
            <consortium name="The Broad Institute Genomics Platform"/>
            <consortium name="The Broad Institute Genome Sequencing Center for Infectious Disease"/>
            <person name="Wu L."/>
            <person name="Ma J."/>
        </authorList>
    </citation>
    <scope>NUCLEOTIDE SEQUENCE [LARGE SCALE GENOMIC DNA]</scope>
    <source>
        <strain evidence="3">JCM 3369</strain>
    </source>
</reference>
<gene>
    <name evidence="2" type="ORF">ACFQKB_27395</name>
</gene>
<feature type="compositionally biased region" description="Basic and acidic residues" evidence="1">
    <location>
        <begin position="1"/>
        <end position="10"/>
    </location>
</feature>
<dbReference type="RefSeq" id="WP_378050097.1">
    <property type="nucleotide sequence ID" value="NZ_JBHSXE010000002.1"/>
</dbReference>
<accession>A0ABW2CQZ1</accession>
<proteinExistence type="predicted"/>
<comment type="caution">
    <text evidence="2">The sequence shown here is derived from an EMBL/GenBank/DDBJ whole genome shotgun (WGS) entry which is preliminary data.</text>
</comment>
<feature type="compositionally biased region" description="Low complexity" evidence="1">
    <location>
        <begin position="12"/>
        <end position="22"/>
    </location>
</feature>